<evidence type="ECO:0000313" key="3">
    <source>
        <dbReference type="Proteomes" id="UP000325315"/>
    </source>
</evidence>
<dbReference type="Gene3D" id="3.10.10.10">
    <property type="entry name" value="HIV Type 1 Reverse Transcriptase, subunit A, domain 1"/>
    <property type="match status" value="1"/>
</dbReference>
<organism evidence="2 3">
    <name type="scientific">Gossypium australe</name>
    <dbReference type="NCBI Taxonomy" id="47621"/>
    <lineage>
        <taxon>Eukaryota</taxon>
        <taxon>Viridiplantae</taxon>
        <taxon>Streptophyta</taxon>
        <taxon>Embryophyta</taxon>
        <taxon>Tracheophyta</taxon>
        <taxon>Spermatophyta</taxon>
        <taxon>Magnoliopsida</taxon>
        <taxon>eudicotyledons</taxon>
        <taxon>Gunneridae</taxon>
        <taxon>Pentapetalae</taxon>
        <taxon>rosids</taxon>
        <taxon>malvids</taxon>
        <taxon>Malvales</taxon>
        <taxon>Malvaceae</taxon>
        <taxon>Malvoideae</taxon>
        <taxon>Gossypium</taxon>
    </lineage>
</organism>
<dbReference type="InterPro" id="IPR043128">
    <property type="entry name" value="Rev_trsase/Diguanyl_cyclase"/>
</dbReference>
<dbReference type="Pfam" id="PF00078">
    <property type="entry name" value="RVT_1"/>
    <property type="match status" value="1"/>
</dbReference>
<dbReference type="OrthoDB" id="2431547at2759"/>
<feature type="domain" description="Reverse transcriptase" evidence="1">
    <location>
        <begin position="74"/>
        <end position="217"/>
    </location>
</feature>
<dbReference type="PANTHER" id="PTHR24559:SF444">
    <property type="entry name" value="REVERSE TRANSCRIPTASE DOMAIN-CONTAINING PROTEIN"/>
    <property type="match status" value="1"/>
</dbReference>
<protein>
    <submittedName>
        <fullName evidence="2">Retrotransposon protein</fullName>
    </submittedName>
</protein>
<dbReference type="Proteomes" id="UP000325315">
    <property type="component" value="Unassembled WGS sequence"/>
</dbReference>
<dbReference type="Gene3D" id="3.30.70.270">
    <property type="match status" value="1"/>
</dbReference>
<dbReference type="InterPro" id="IPR000477">
    <property type="entry name" value="RT_dom"/>
</dbReference>
<evidence type="ECO:0000313" key="2">
    <source>
        <dbReference type="EMBL" id="KAA3484066.1"/>
    </source>
</evidence>
<dbReference type="PANTHER" id="PTHR24559">
    <property type="entry name" value="TRANSPOSON TY3-I GAG-POL POLYPROTEIN"/>
    <property type="match status" value="1"/>
</dbReference>
<keyword evidence="3" id="KW-1185">Reference proteome</keyword>
<dbReference type="CDD" id="cd01647">
    <property type="entry name" value="RT_LTR"/>
    <property type="match status" value="1"/>
</dbReference>
<dbReference type="PROSITE" id="PS50878">
    <property type="entry name" value="RT_POL"/>
    <property type="match status" value="1"/>
</dbReference>
<reference evidence="2" key="1">
    <citation type="submission" date="2019-08" db="EMBL/GenBank/DDBJ databases">
        <authorList>
            <person name="Liu F."/>
        </authorList>
    </citation>
    <scope>NUCLEOTIDE SEQUENCE [LARGE SCALE GENOMIC DNA]</scope>
    <source>
        <strain evidence="2">PA1801</strain>
        <tissue evidence="2">Leaf</tissue>
    </source>
</reference>
<proteinExistence type="predicted"/>
<sequence>MISVESDRPSCIARIISTISFQRLIRKELMLDQLPVFNEFIDVFPKELLGLPPEREVEFVIDLVPRIAPISISLYCMTPTELKELKVAPVLFVKNKDGSLRLCIDHRQLNKVTIKNKYPLPCIDDLFDQLKGATVFSKIDIRSGYYQLRVKNCDLPKTTFRTRYGHYEFLVMQFGLVNAPAAFMDLMNRVLQPHLDRFVVVFIDDILIYSKIESEHT</sequence>
<dbReference type="InterPro" id="IPR053134">
    <property type="entry name" value="RNA-dir_DNA_polymerase"/>
</dbReference>
<gene>
    <name evidence="2" type="ORF">EPI10_006177</name>
</gene>
<dbReference type="SUPFAM" id="SSF56672">
    <property type="entry name" value="DNA/RNA polymerases"/>
    <property type="match status" value="1"/>
</dbReference>
<name>A0A5B6WRZ5_9ROSI</name>
<evidence type="ECO:0000259" key="1">
    <source>
        <dbReference type="PROSITE" id="PS50878"/>
    </source>
</evidence>
<accession>A0A5B6WRZ5</accession>
<comment type="caution">
    <text evidence="2">The sequence shown here is derived from an EMBL/GenBank/DDBJ whole genome shotgun (WGS) entry which is preliminary data.</text>
</comment>
<dbReference type="AlphaFoldDB" id="A0A5B6WRZ5"/>
<dbReference type="EMBL" id="SMMG02000002">
    <property type="protein sequence ID" value="KAA3484066.1"/>
    <property type="molecule type" value="Genomic_DNA"/>
</dbReference>
<dbReference type="InterPro" id="IPR043502">
    <property type="entry name" value="DNA/RNA_pol_sf"/>
</dbReference>